<dbReference type="EMBL" id="JAVDWO010000004">
    <property type="protein sequence ID" value="MDR7192468.1"/>
    <property type="molecule type" value="Genomic_DNA"/>
</dbReference>
<evidence type="ECO:0000256" key="1">
    <source>
        <dbReference type="SAM" id="SignalP"/>
    </source>
</evidence>
<feature type="signal peptide" evidence="1">
    <location>
        <begin position="1"/>
        <end position="25"/>
    </location>
</feature>
<sequence length="234" mass="25444">MIRPHLLLSALLVAVLPFASGAVRAQDDVDEAAVERMGELVSGVLPLGLLLDTIASMDPRWPFQDSPGMVDANQLACVRREMTPAQAERQVQARVRNYARIYGARMQEDMRLLDTDGARLFSKMLMSGLTAEAQGAAAPSEEEFFAQVSPEHFEGMERLLRDPQYGPIRELLGFPPLTAWIDRNEALGHSVGTTFLLPMLSDAFTACDISMSVLGGQSGGNTPSAAKKLEAVQK</sequence>
<proteinExistence type="predicted"/>
<keyword evidence="3" id="KW-1185">Reference proteome</keyword>
<name>A0ABU1XUM6_9GAMM</name>
<feature type="chain" id="PRO_5046864856" evidence="1">
    <location>
        <begin position="26"/>
        <end position="234"/>
    </location>
</feature>
<evidence type="ECO:0000313" key="3">
    <source>
        <dbReference type="Proteomes" id="UP001256588"/>
    </source>
</evidence>
<dbReference type="RefSeq" id="WP_310233578.1">
    <property type="nucleotide sequence ID" value="NZ_JAVDWO010000004.1"/>
</dbReference>
<comment type="caution">
    <text evidence="2">The sequence shown here is derived from an EMBL/GenBank/DDBJ whole genome shotgun (WGS) entry which is preliminary data.</text>
</comment>
<dbReference type="Proteomes" id="UP001256588">
    <property type="component" value="Unassembled WGS sequence"/>
</dbReference>
<protein>
    <submittedName>
        <fullName evidence="2">Uncharacterized protein</fullName>
    </submittedName>
</protein>
<organism evidence="2 3">
    <name type="scientific">Luteimonas terrae</name>
    <dbReference type="NCBI Taxonomy" id="1530191"/>
    <lineage>
        <taxon>Bacteria</taxon>
        <taxon>Pseudomonadati</taxon>
        <taxon>Pseudomonadota</taxon>
        <taxon>Gammaproteobacteria</taxon>
        <taxon>Lysobacterales</taxon>
        <taxon>Lysobacteraceae</taxon>
        <taxon>Luteimonas</taxon>
    </lineage>
</organism>
<evidence type="ECO:0000313" key="2">
    <source>
        <dbReference type="EMBL" id="MDR7192468.1"/>
    </source>
</evidence>
<reference evidence="2 3" key="1">
    <citation type="submission" date="2023-07" db="EMBL/GenBank/DDBJ databases">
        <title>Sorghum-associated microbial communities from plants grown in Nebraska, USA.</title>
        <authorList>
            <person name="Schachtman D."/>
        </authorList>
    </citation>
    <scope>NUCLEOTIDE SEQUENCE [LARGE SCALE GENOMIC DNA]</scope>
    <source>
        <strain evidence="2 3">4099</strain>
    </source>
</reference>
<keyword evidence="1" id="KW-0732">Signal</keyword>
<gene>
    <name evidence="2" type="ORF">J2W68_001182</name>
</gene>
<accession>A0ABU1XUM6</accession>